<dbReference type="AlphaFoldDB" id="A0A1V2UDS4"/>
<dbReference type="Pfam" id="PF12691">
    <property type="entry name" value="Phage_tail_terminator_6"/>
    <property type="match status" value="1"/>
</dbReference>
<evidence type="ECO:0000313" key="1">
    <source>
        <dbReference type="EMBL" id="ONN41096.1"/>
    </source>
</evidence>
<dbReference type="RefSeq" id="WP_077151959.1">
    <property type="nucleotide sequence ID" value="NZ_CABMMO010000016.1"/>
</dbReference>
<sequence>MDFIDRLQEVASKIDVPVIIQAIDQEESIRLAPLPGGRTVKSYMNGDKVKELPFEFRYKTQNFSGDRVIYQLSEILENVKPISSKNGTYQFMALTISNEPFLLGQDDKKFFYYRLVVQAKLYFKNKSQESED</sequence>
<reference evidence="1 2" key="1">
    <citation type="submission" date="2016-12" db="EMBL/GenBank/DDBJ databases">
        <authorList>
            <person name="Song W.-J."/>
            <person name="Kurnit D.M."/>
        </authorList>
    </citation>
    <scope>NUCLEOTIDE SEQUENCE [LARGE SCALE GENOMIC DNA]</scope>
    <source>
        <strain evidence="1 2">CGB1038-1_S1</strain>
    </source>
</reference>
<accession>A0A1V2UDS4</accession>
<evidence type="ECO:0000313" key="2">
    <source>
        <dbReference type="Proteomes" id="UP000189299"/>
    </source>
</evidence>
<protein>
    <submittedName>
        <fullName evidence="1">Minor capsid protein</fullName>
    </submittedName>
</protein>
<proteinExistence type="predicted"/>
<organism evidence="1 2">
    <name type="scientific">Enterococcus mundtii</name>
    <dbReference type="NCBI Taxonomy" id="53346"/>
    <lineage>
        <taxon>Bacteria</taxon>
        <taxon>Bacillati</taxon>
        <taxon>Bacillota</taxon>
        <taxon>Bacilli</taxon>
        <taxon>Lactobacillales</taxon>
        <taxon>Enterococcaceae</taxon>
        <taxon>Enterococcus</taxon>
    </lineage>
</organism>
<dbReference type="EMBL" id="MSTR01000016">
    <property type="protein sequence ID" value="ONN41096.1"/>
    <property type="molecule type" value="Genomic_DNA"/>
</dbReference>
<dbReference type="Proteomes" id="UP000189299">
    <property type="component" value="Unassembled WGS sequence"/>
</dbReference>
<gene>
    <name evidence="1" type="ORF">BTN92_13570</name>
</gene>
<dbReference type="InterPro" id="IPR024411">
    <property type="entry name" value="Tail_terminator_phage"/>
</dbReference>
<comment type="caution">
    <text evidence="1">The sequence shown here is derived from an EMBL/GenBank/DDBJ whole genome shotgun (WGS) entry which is preliminary data.</text>
</comment>
<dbReference type="OrthoDB" id="2928533at2"/>
<name>A0A1V2UDS4_ENTMU</name>